<dbReference type="InterPro" id="IPR000719">
    <property type="entry name" value="Prot_kinase_dom"/>
</dbReference>
<dbReference type="OrthoDB" id="4062651at2759"/>
<dbReference type="FunFam" id="3.30.200.20:FF:000389">
    <property type="entry name" value="Receptor-like cytosolic serine/threonine-protein kinase RBK1"/>
    <property type="match status" value="1"/>
</dbReference>
<dbReference type="PROSITE" id="PS50011">
    <property type="entry name" value="PROTEIN_KINASE_DOM"/>
    <property type="match status" value="1"/>
</dbReference>
<keyword evidence="5 6" id="KW-0067">ATP-binding</keyword>
<evidence type="ECO:0000259" key="7">
    <source>
        <dbReference type="PROSITE" id="PS50011"/>
    </source>
</evidence>
<keyword evidence="4" id="KW-0418">Kinase</keyword>
<feature type="domain" description="Protein kinase" evidence="7">
    <location>
        <begin position="184"/>
        <end position="542"/>
    </location>
</feature>
<organism evidence="8 9">
    <name type="scientific">Populus tomentosa</name>
    <name type="common">Chinese white poplar</name>
    <dbReference type="NCBI Taxonomy" id="118781"/>
    <lineage>
        <taxon>Eukaryota</taxon>
        <taxon>Viridiplantae</taxon>
        <taxon>Streptophyta</taxon>
        <taxon>Embryophyta</taxon>
        <taxon>Tracheophyta</taxon>
        <taxon>Spermatophyta</taxon>
        <taxon>Magnoliopsida</taxon>
        <taxon>eudicotyledons</taxon>
        <taxon>Gunneridae</taxon>
        <taxon>Pentapetalae</taxon>
        <taxon>rosids</taxon>
        <taxon>fabids</taxon>
        <taxon>Malpighiales</taxon>
        <taxon>Salicaceae</taxon>
        <taxon>Saliceae</taxon>
        <taxon>Populus</taxon>
    </lineage>
</organism>
<dbReference type="Pfam" id="PF00069">
    <property type="entry name" value="Pkinase"/>
    <property type="match status" value="1"/>
</dbReference>
<sequence>MAAVGGHNKAAHSSTLPLYGCVPLHALSFGEGSKEYCLLSERNLQAKVSVKPKKHSPVISSSASSIDLRASDMERERQDGLSPRGVIEACLTGLESNSDFTRNSTAESEVPRSKAHSNWSRFFKSWKRFSLKHLPSFIPPPVPKEPKRKSRSTRENTVLRNLYNFKSTLQHFTFAELKMATNNFNHENLIGKGGFAEVYKGCLPDGRLVAIKQLTKGTLDEKTAGFLNELGIIAHVDHPNTAKLLGCGIDGGMHLVFELSPLGSLGSALHGSQVELDWSKRYKIALGAADGLLYLHENCRRRIIHRDIKADNILLTKNFEPQVEVLEQFCVPHIEKFEIVNNGSGSLDVFDKESVNIFYEHDSVLLCGSLLNLTQKNSIVSVDFSPNTFFSQHHYAFCLIRMLICDFGLAKWLPTQWTHHNVSKFEGTFGYFAPEYYMHGIVDEKTDIYAFGVLLLELITGRRPVDHLQQSLVIWAKPLLDNNDTKELADPSLGNNYDLEEMDRVVLTASLCIEQSPVLRPRMSQASVELHVTSTTLFHAVLYSHITRNHRVTVPFAESVLEWLHIEQQQNFCYPNLAHILGKDWFECLWCFVVLKRVVILLRGDEYVSERAKKGKDLTLLRTYSEEIFDAQDYNSTRYLNDLKRYKELALGS</sequence>
<evidence type="ECO:0000313" key="9">
    <source>
        <dbReference type="Proteomes" id="UP000886885"/>
    </source>
</evidence>
<dbReference type="InterPro" id="IPR001245">
    <property type="entry name" value="Ser-Thr/Tyr_kinase_cat_dom"/>
</dbReference>
<dbReference type="InterPro" id="IPR017441">
    <property type="entry name" value="Protein_kinase_ATP_BS"/>
</dbReference>
<dbReference type="PANTHER" id="PTHR47987">
    <property type="entry name" value="OS08G0249100 PROTEIN"/>
    <property type="match status" value="1"/>
</dbReference>
<dbReference type="PROSITE" id="PS00107">
    <property type="entry name" value="PROTEIN_KINASE_ATP"/>
    <property type="match status" value="1"/>
</dbReference>
<reference evidence="8" key="1">
    <citation type="journal article" date="2020" name="bioRxiv">
        <title>Hybrid origin of Populus tomentosa Carr. identified through genome sequencing and phylogenomic analysis.</title>
        <authorList>
            <person name="An X."/>
            <person name="Gao K."/>
            <person name="Chen Z."/>
            <person name="Li J."/>
            <person name="Yang X."/>
            <person name="Yang X."/>
            <person name="Zhou J."/>
            <person name="Guo T."/>
            <person name="Zhao T."/>
            <person name="Huang S."/>
            <person name="Miao D."/>
            <person name="Khan W.U."/>
            <person name="Rao P."/>
            <person name="Ye M."/>
            <person name="Lei B."/>
            <person name="Liao W."/>
            <person name="Wang J."/>
            <person name="Ji L."/>
            <person name="Li Y."/>
            <person name="Guo B."/>
            <person name="Mustafa N.S."/>
            <person name="Li S."/>
            <person name="Yun Q."/>
            <person name="Keller S.R."/>
            <person name="Mao J."/>
            <person name="Zhang R."/>
            <person name="Strauss S.H."/>
        </authorList>
    </citation>
    <scope>NUCLEOTIDE SEQUENCE</scope>
    <source>
        <strain evidence="8">GM15</strain>
        <tissue evidence="8">Leaf</tissue>
    </source>
</reference>
<gene>
    <name evidence="8" type="ORF">POTOM_043863</name>
</gene>
<dbReference type="InterPro" id="IPR008271">
    <property type="entry name" value="Ser/Thr_kinase_AS"/>
</dbReference>
<dbReference type="AlphaFoldDB" id="A0A8X7YJ63"/>
<dbReference type="Proteomes" id="UP000886885">
    <property type="component" value="Chromosome 13A"/>
</dbReference>
<accession>A0A8X7YJ63</accession>
<evidence type="ECO:0000256" key="4">
    <source>
        <dbReference type="ARBA" id="ARBA00022777"/>
    </source>
</evidence>
<evidence type="ECO:0000256" key="2">
    <source>
        <dbReference type="ARBA" id="ARBA00022679"/>
    </source>
</evidence>
<evidence type="ECO:0000256" key="5">
    <source>
        <dbReference type="ARBA" id="ARBA00022840"/>
    </source>
</evidence>
<proteinExistence type="predicted"/>
<feature type="binding site" evidence="6">
    <location>
        <position position="212"/>
    </location>
    <ligand>
        <name>ATP</name>
        <dbReference type="ChEBI" id="CHEBI:30616"/>
    </ligand>
</feature>
<keyword evidence="1" id="KW-0723">Serine/threonine-protein kinase</keyword>
<evidence type="ECO:0000256" key="6">
    <source>
        <dbReference type="PROSITE-ProRule" id="PRU10141"/>
    </source>
</evidence>
<protein>
    <recommendedName>
        <fullName evidence="7">Protein kinase domain-containing protein</fullName>
    </recommendedName>
</protein>
<dbReference type="Pfam" id="PF07714">
    <property type="entry name" value="PK_Tyr_Ser-Thr"/>
    <property type="match status" value="1"/>
</dbReference>
<dbReference type="GO" id="GO:0005524">
    <property type="term" value="F:ATP binding"/>
    <property type="evidence" value="ECO:0007669"/>
    <property type="project" value="UniProtKB-UniRule"/>
</dbReference>
<evidence type="ECO:0000256" key="1">
    <source>
        <dbReference type="ARBA" id="ARBA00022527"/>
    </source>
</evidence>
<keyword evidence="2" id="KW-0808">Transferase</keyword>
<evidence type="ECO:0000256" key="3">
    <source>
        <dbReference type="ARBA" id="ARBA00022741"/>
    </source>
</evidence>
<dbReference type="PANTHER" id="PTHR47987:SF14">
    <property type="entry name" value="RECEPTOR-LIKE CYTOSOLIC SERINE_THREONINE-PROTEIN KINASE RBK2"/>
    <property type="match status" value="1"/>
</dbReference>
<keyword evidence="3 6" id="KW-0547">Nucleotide-binding</keyword>
<dbReference type="EMBL" id="JAAWWB010000025">
    <property type="protein sequence ID" value="KAG6751666.1"/>
    <property type="molecule type" value="Genomic_DNA"/>
</dbReference>
<dbReference type="SMART" id="SM00220">
    <property type="entry name" value="S_TKc"/>
    <property type="match status" value="1"/>
</dbReference>
<evidence type="ECO:0000313" key="8">
    <source>
        <dbReference type="EMBL" id="KAG6751666.1"/>
    </source>
</evidence>
<dbReference type="InterPro" id="IPR046958">
    <property type="entry name" value="RBK1/2/STUNTED"/>
</dbReference>
<dbReference type="PROSITE" id="PS00108">
    <property type="entry name" value="PROTEIN_KINASE_ST"/>
    <property type="match status" value="1"/>
</dbReference>
<dbReference type="GO" id="GO:0004674">
    <property type="term" value="F:protein serine/threonine kinase activity"/>
    <property type="evidence" value="ECO:0007669"/>
    <property type="project" value="UniProtKB-KW"/>
</dbReference>
<keyword evidence="9" id="KW-1185">Reference proteome</keyword>
<name>A0A8X7YJ63_POPTO</name>
<comment type="caution">
    <text evidence="8">The sequence shown here is derived from an EMBL/GenBank/DDBJ whole genome shotgun (WGS) entry which is preliminary data.</text>
</comment>